<feature type="domain" description="Type VI secretion system IcmF C-terminal" evidence="2">
    <location>
        <begin position="975"/>
        <end position="1075"/>
    </location>
</feature>
<dbReference type="Proteomes" id="UP000265875">
    <property type="component" value="Unassembled WGS sequence"/>
</dbReference>
<comment type="caution">
    <text evidence="5">The sequence shown here is derived from an EMBL/GenBank/DDBJ whole genome shotgun (WGS) entry which is preliminary data.</text>
</comment>
<sequence>MQFKRARLLVVLSFALLILVLVGVALWLYPSVLNFTFGSVQGWDLPVVLPGIVLLIMLVAVGALVLARRFGASSYRHLTEGGAQPVAEIRPKASHAFYGAASNSLPLSRMYLRQQYGWFWSRRIQVLLVVGESTHVNAIVPGLIERQWLSGRAFVLLYGGSLLSKPDTTLLDKWQRQFRWRGIDGVVWALSEHQINDAASMSACIHHLQSVSRFLGRQLPVHVWQVCGSQWDQSERGIEAVGGLLPTRRAVAHWEEHLGAMQRSLREKGLAQMQVQIAHDFLLRLARDLQVDGAARWYRLIESLAGRATRDIQVRGVWFSLPVQRPDSATKIEHHWPEDPAWSGILNDRSARARRLGWHPARVAYVTALGLASIWGIGLLLSFASNRAEVGQIAAAYSALQQPVADTNTKQALSELVRELSRLDYHGENGAPWYQRFGLNRSNDLGEAVWPLYEQANNRLLRDPAVSALEKRLNALVKLPPASTQRAEQARETYGYLKAYLMLARPEKADPGFLTETLGGTEPALWKFFGQHLPDHPDWAIKADLKLIAQTRQVLLRELGQRNAESSLYQQVLDNAANHYPALDLQEMVGDTDASALFSTAEQVPGVFTRQAWEGQVQAAIEDAAQARREEIDWVLSDNPNDIAKELRPDELRDRLTTRYFQGYSSAWLGFLNSLRWRQGHGLSDVIAQLTLMSDVRQSPLIALMNTLSYQGQAGVRGQALADSLIESAQKLVGQKAAPIVAQLPQTHSGPLDSTFGPLMALLGKETEGRAADDRLSLQTFLTRVTAVRLKLQQVASAPDPEAMIQTLAQTVFQGKGADLTDTQAYGNLIAASLGADWGAAGNTLFVQPLDQAWQQILQPSSAGLNRAWQRSIVDEWQGAFSGRYPFAATSSDASLPMLGQMIRADSGRIEQFLAQQLTGLLRKEGSRWVADPRQSQGLRFNPDFLTAINQLSHLADVLYTDGGMGLSFELQGKPVQDVVQTTFVLNGEKHHYFNQRESWQRFRWPGQGDYPGISLTWSSVYTGERLFADYQGTWGLIRLLEQATVSALDDSDSRFRVVLSAPDGLGLTWHLRTELGEGPLALLKLRDFNLPREIFLVGDRDSQRYTQNGSFE</sequence>
<feature type="transmembrane region" description="Helical" evidence="1">
    <location>
        <begin position="7"/>
        <end position="28"/>
    </location>
</feature>
<accession>A0A399M714</accession>
<reference evidence="5 6" key="1">
    <citation type="submission" date="2018-08" db="EMBL/GenBank/DDBJ databases">
        <title>Draft genome sequence of the cyanotroph, Pseudomonas monteilii BCN3.</title>
        <authorList>
            <person name="Jones L.B."/>
            <person name="Kunz D.A."/>
        </authorList>
    </citation>
    <scope>NUCLEOTIDE SEQUENCE [LARGE SCALE GENOMIC DNA]</scope>
    <source>
        <strain evidence="5 6">BCN3</strain>
    </source>
</reference>
<dbReference type="RefSeq" id="WP_119370332.1">
    <property type="nucleotide sequence ID" value="NZ_QWLL01000032.1"/>
</dbReference>
<protein>
    <submittedName>
        <fullName evidence="5">Type VI secretion protein VasK</fullName>
    </submittedName>
</protein>
<evidence type="ECO:0000313" key="6">
    <source>
        <dbReference type="Proteomes" id="UP000265875"/>
    </source>
</evidence>
<evidence type="ECO:0000259" key="3">
    <source>
        <dbReference type="Pfam" id="PF06761"/>
    </source>
</evidence>
<keyword evidence="1" id="KW-0812">Transmembrane</keyword>
<keyword evidence="1" id="KW-0472">Membrane</keyword>
<dbReference type="PANTHER" id="PTHR36153">
    <property type="entry name" value="INNER MEMBRANE PROTEIN-RELATED"/>
    <property type="match status" value="1"/>
</dbReference>
<dbReference type="InterPro" id="IPR048677">
    <property type="entry name" value="TssM1_hel"/>
</dbReference>
<dbReference type="InterPro" id="IPR010623">
    <property type="entry name" value="IcmF_C"/>
</dbReference>
<evidence type="ECO:0000259" key="4">
    <source>
        <dbReference type="Pfam" id="PF21070"/>
    </source>
</evidence>
<dbReference type="InterPro" id="IPR053156">
    <property type="entry name" value="T6SS_TssM-like"/>
</dbReference>
<evidence type="ECO:0000256" key="1">
    <source>
        <dbReference type="SAM" id="Phobius"/>
    </source>
</evidence>
<dbReference type="Pfam" id="PF06761">
    <property type="entry name" value="IcmF-related"/>
    <property type="match status" value="1"/>
</dbReference>
<keyword evidence="1" id="KW-1133">Transmembrane helix</keyword>
<dbReference type="AlphaFoldDB" id="A0A399M714"/>
<feature type="domain" description="Type VI secretion system component TssM1 helical" evidence="4">
    <location>
        <begin position="860"/>
        <end position="963"/>
    </location>
</feature>
<dbReference type="Pfam" id="PF21070">
    <property type="entry name" value="IcmF_helical"/>
    <property type="match status" value="1"/>
</dbReference>
<proteinExistence type="predicted"/>
<dbReference type="PANTHER" id="PTHR36153:SF1">
    <property type="entry name" value="TYPE VI SECRETION SYSTEM COMPONENT TSSM1"/>
    <property type="match status" value="1"/>
</dbReference>
<gene>
    <name evidence="5" type="ORF">D0894_14890</name>
</gene>
<dbReference type="InterPro" id="IPR009612">
    <property type="entry name" value="IcmF-rel"/>
</dbReference>
<dbReference type="EMBL" id="QWLL01000032">
    <property type="protein sequence ID" value="RII77155.1"/>
    <property type="molecule type" value="Genomic_DNA"/>
</dbReference>
<name>A0A399M714_9PSED</name>
<feature type="domain" description="IcmF-related" evidence="3">
    <location>
        <begin position="413"/>
        <end position="712"/>
    </location>
</feature>
<evidence type="ECO:0000259" key="2">
    <source>
        <dbReference type="Pfam" id="PF06744"/>
    </source>
</evidence>
<organism evidence="5 6">
    <name type="scientific">Pseudomonas monteilii</name>
    <dbReference type="NCBI Taxonomy" id="76759"/>
    <lineage>
        <taxon>Bacteria</taxon>
        <taxon>Pseudomonadati</taxon>
        <taxon>Pseudomonadota</taxon>
        <taxon>Gammaproteobacteria</taxon>
        <taxon>Pseudomonadales</taxon>
        <taxon>Pseudomonadaceae</taxon>
        <taxon>Pseudomonas</taxon>
    </lineage>
</organism>
<evidence type="ECO:0000313" key="5">
    <source>
        <dbReference type="EMBL" id="RII77155.1"/>
    </source>
</evidence>
<feature type="transmembrane region" description="Helical" evidence="1">
    <location>
        <begin position="48"/>
        <end position="67"/>
    </location>
</feature>
<feature type="transmembrane region" description="Helical" evidence="1">
    <location>
        <begin position="363"/>
        <end position="384"/>
    </location>
</feature>
<dbReference type="Pfam" id="PF06744">
    <property type="entry name" value="IcmF_C"/>
    <property type="match status" value="1"/>
</dbReference>